<name>A0A1H6AQ69_9RHOB</name>
<dbReference type="PANTHER" id="PTHR31793">
    <property type="entry name" value="4-HYDROXYBENZOYL-COA THIOESTERASE FAMILY MEMBER"/>
    <property type="match status" value="1"/>
</dbReference>
<keyword evidence="2 3" id="KW-0378">Hydrolase</keyword>
<protein>
    <submittedName>
        <fullName evidence="3">Acyl-CoA thioester hydrolase</fullName>
    </submittedName>
</protein>
<evidence type="ECO:0000256" key="1">
    <source>
        <dbReference type="ARBA" id="ARBA00005953"/>
    </source>
</evidence>
<dbReference type="Proteomes" id="UP000236752">
    <property type="component" value="Unassembled WGS sequence"/>
</dbReference>
<gene>
    <name evidence="3" type="ORF">SAMN04488045_3060</name>
</gene>
<dbReference type="RefSeq" id="WP_103911365.1">
    <property type="nucleotide sequence ID" value="NZ_FNUZ01000005.1"/>
</dbReference>
<reference evidence="3 4" key="1">
    <citation type="submission" date="2016-10" db="EMBL/GenBank/DDBJ databases">
        <authorList>
            <person name="de Groot N.N."/>
        </authorList>
    </citation>
    <scope>NUCLEOTIDE SEQUENCE [LARGE SCALE GENOMIC DNA]</scope>
    <source>
        <strain evidence="3 4">DSM 26915</strain>
    </source>
</reference>
<evidence type="ECO:0000313" key="4">
    <source>
        <dbReference type="Proteomes" id="UP000236752"/>
    </source>
</evidence>
<evidence type="ECO:0000256" key="2">
    <source>
        <dbReference type="ARBA" id="ARBA00022801"/>
    </source>
</evidence>
<dbReference type="SUPFAM" id="SSF54637">
    <property type="entry name" value="Thioesterase/thiol ester dehydrase-isomerase"/>
    <property type="match status" value="1"/>
</dbReference>
<dbReference type="Gene3D" id="3.10.129.10">
    <property type="entry name" value="Hotdog Thioesterase"/>
    <property type="match status" value="1"/>
</dbReference>
<proteinExistence type="inferred from homology"/>
<dbReference type="Pfam" id="PF13279">
    <property type="entry name" value="4HBT_2"/>
    <property type="match status" value="1"/>
</dbReference>
<accession>A0A1H6AQ69</accession>
<sequence length="144" mass="16020">MPRTPPPTRADFHAFRPIQTRWADNDEYGHMNNATYLSLFDTAISVWQMENGINIRGPEAIRFVVVENGCTYFSEVGFPDALTAGLRLTHLGRTSYRIEIALFKGDEDTASTLGFFVNVLTDPDGTPTPIPDALRALLSTILTE</sequence>
<evidence type="ECO:0000313" key="3">
    <source>
        <dbReference type="EMBL" id="SEG50217.1"/>
    </source>
</evidence>
<keyword evidence="4" id="KW-1185">Reference proteome</keyword>
<dbReference type="CDD" id="cd00586">
    <property type="entry name" value="4HBT"/>
    <property type="match status" value="1"/>
</dbReference>
<dbReference type="InterPro" id="IPR050563">
    <property type="entry name" value="4-hydroxybenzoyl-CoA_TE"/>
</dbReference>
<dbReference type="GO" id="GO:0047617">
    <property type="term" value="F:fatty acyl-CoA hydrolase activity"/>
    <property type="evidence" value="ECO:0007669"/>
    <property type="project" value="TreeGrafter"/>
</dbReference>
<organism evidence="3 4">
    <name type="scientific">Thalassococcus halodurans</name>
    <dbReference type="NCBI Taxonomy" id="373675"/>
    <lineage>
        <taxon>Bacteria</taxon>
        <taxon>Pseudomonadati</taxon>
        <taxon>Pseudomonadota</taxon>
        <taxon>Alphaproteobacteria</taxon>
        <taxon>Rhodobacterales</taxon>
        <taxon>Roseobacteraceae</taxon>
        <taxon>Thalassococcus</taxon>
    </lineage>
</organism>
<dbReference type="EMBL" id="FNUZ01000005">
    <property type="protein sequence ID" value="SEG50217.1"/>
    <property type="molecule type" value="Genomic_DNA"/>
</dbReference>
<dbReference type="OrthoDB" id="9799036at2"/>
<dbReference type="PANTHER" id="PTHR31793:SF27">
    <property type="entry name" value="NOVEL THIOESTERASE SUPERFAMILY DOMAIN AND SAPOSIN A-TYPE DOMAIN CONTAINING PROTEIN (0610012H03RIK)"/>
    <property type="match status" value="1"/>
</dbReference>
<dbReference type="InterPro" id="IPR029069">
    <property type="entry name" value="HotDog_dom_sf"/>
</dbReference>
<dbReference type="AlphaFoldDB" id="A0A1H6AQ69"/>
<comment type="similarity">
    <text evidence="1">Belongs to the 4-hydroxybenzoyl-CoA thioesterase family.</text>
</comment>